<accession>A0AA96WL87</accession>
<dbReference type="AlphaFoldDB" id="A0AA96WL87"/>
<organism evidence="1">
    <name type="scientific">Leptolyngbya sp. NK1-12</name>
    <dbReference type="NCBI Taxonomy" id="2547451"/>
    <lineage>
        <taxon>Bacteria</taxon>
        <taxon>Bacillati</taxon>
        <taxon>Cyanobacteriota</taxon>
        <taxon>Cyanophyceae</taxon>
        <taxon>Leptolyngbyales</taxon>
        <taxon>Leptolyngbyaceae</taxon>
        <taxon>Leptolyngbya group</taxon>
        <taxon>Leptolyngbya</taxon>
    </lineage>
</organism>
<reference evidence="1" key="1">
    <citation type="submission" date="2020-05" db="EMBL/GenBank/DDBJ databases">
        <authorList>
            <person name="Zhu T."/>
            <person name="Keshari N."/>
            <person name="Lu X."/>
        </authorList>
    </citation>
    <scope>NUCLEOTIDE SEQUENCE</scope>
    <source>
        <strain evidence="1">NK1-12</strain>
    </source>
</reference>
<dbReference type="RefSeq" id="WP_316435091.1">
    <property type="nucleotide sequence ID" value="NZ_CP053586.1"/>
</dbReference>
<evidence type="ECO:0000313" key="1">
    <source>
        <dbReference type="EMBL" id="WNZ23426.1"/>
    </source>
</evidence>
<proteinExistence type="predicted"/>
<dbReference type="EMBL" id="CP053586">
    <property type="protein sequence ID" value="WNZ23426.1"/>
    <property type="molecule type" value="Genomic_DNA"/>
</dbReference>
<sequence>MQNNTFNIGNFNANNTAVNLGGTVQGDQIINAPEQTVEVILADFKQFLNDLQQQYPNATDETALQVVDAEFTEMKRSQPWRWQNFLNLKRLWNGGKKAAFKVGEHYAEQNPLGKAAIALLEGVMEEPK</sequence>
<protein>
    <submittedName>
        <fullName evidence="1">Uncharacterized protein</fullName>
    </submittedName>
</protein>
<name>A0AA96WL87_9CYAN</name>
<gene>
    <name evidence="1" type="ORF">HJG54_11560</name>
</gene>